<dbReference type="InterPro" id="IPR029016">
    <property type="entry name" value="GAF-like_dom_sf"/>
</dbReference>
<dbReference type="PANTHER" id="PTHR30136:SF24">
    <property type="entry name" value="HTH-TYPE TRANSCRIPTIONAL REPRESSOR ALLR"/>
    <property type="match status" value="1"/>
</dbReference>
<dbReference type="InterPro" id="IPR036388">
    <property type="entry name" value="WH-like_DNA-bd_sf"/>
</dbReference>
<reference evidence="6 7" key="1">
    <citation type="submission" date="2023-08" db="EMBL/GenBank/DDBJ databases">
        <title>Characterization of two Paracoccaceae strains isolated from Phycosphere and proposal of Xinfangfangia lacusdiani sp. nov.</title>
        <authorList>
            <person name="Deng Y."/>
            <person name="Zhang Y.Q."/>
        </authorList>
    </citation>
    <scope>NUCLEOTIDE SEQUENCE [LARGE SCALE GENOMIC DNA]</scope>
    <source>
        <strain evidence="6 7">CPCC 101601</strain>
    </source>
</reference>
<name>A0ABU0VXQ2_9RHOB</name>
<evidence type="ECO:0000256" key="2">
    <source>
        <dbReference type="ARBA" id="ARBA00023125"/>
    </source>
</evidence>
<proteinExistence type="predicted"/>
<dbReference type="InterPro" id="IPR005471">
    <property type="entry name" value="Tscrpt_reg_IclR_N"/>
</dbReference>
<gene>
    <name evidence="6" type="ORF">Q9295_09080</name>
</gene>
<dbReference type="EMBL" id="JAVDBT010000007">
    <property type="protein sequence ID" value="MDQ2066526.1"/>
    <property type="molecule type" value="Genomic_DNA"/>
</dbReference>
<dbReference type="Gene3D" id="1.10.10.10">
    <property type="entry name" value="Winged helix-like DNA-binding domain superfamily/Winged helix DNA-binding domain"/>
    <property type="match status" value="1"/>
</dbReference>
<feature type="domain" description="HTH iclR-type" evidence="4">
    <location>
        <begin position="1"/>
        <end position="63"/>
    </location>
</feature>
<dbReference type="Gene3D" id="3.30.450.40">
    <property type="match status" value="1"/>
</dbReference>
<keyword evidence="1" id="KW-0805">Transcription regulation</keyword>
<protein>
    <submittedName>
        <fullName evidence="6">IclR family transcriptional regulator</fullName>
    </submittedName>
</protein>
<keyword evidence="2" id="KW-0238">DNA-binding</keyword>
<comment type="caution">
    <text evidence="6">The sequence shown here is derived from an EMBL/GenBank/DDBJ whole genome shotgun (WGS) entry which is preliminary data.</text>
</comment>
<evidence type="ECO:0000256" key="1">
    <source>
        <dbReference type="ARBA" id="ARBA00023015"/>
    </source>
</evidence>
<dbReference type="PANTHER" id="PTHR30136">
    <property type="entry name" value="HELIX-TURN-HELIX TRANSCRIPTIONAL REGULATOR, ICLR FAMILY"/>
    <property type="match status" value="1"/>
</dbReference>
<keyword evidence="7" id="KW-1185">Reference proteome</keyword>
<dbReference type="Proteomes" id="UP001239680">
    <property type="component" value="Unassembled WGS sequence"/>
</dbReference>
<dbReference type="PROSITE" id="PS51077">
    <property type="entry name" value="HTH_ICLR"/>
    <property type="match status" value="1"/>
</dbReference>
<dbReference type="InterPro" id="IPR014757">
    <property type="entry name" value="Tscrpt_reg_IclR_C"/>
</dbReference>
<dbReference type="SUPFAM" id="SSF55781">
    <property type="entry name" value="GAF domain-like"/>
    <property type="match status" value="1"/>
</dbReference>
<dbReference type="SUPFAM" id="SSF46785">
    <property type="entry name" value="Winged helix' DNA-binding domain"/>
    <property type="match status" value="1"/>
</dbReference>
<sequence>MGTVSKALELLDLFTQRQPQLGLSQIAREAGLNKATCHRLLQEMEGAGFVEQTGPAREYRLGPAVLRLAALREAAVPTQAAAMPALRSLAEVTGETAHLSRLVAGRLQTIGFAYGTQHSMMVRMEDADFLPFHATASGMVVLAFQPDSLAAQLLGAALPQLTQSTATDPAAFLSRLPAIRARGHAETESTFEPEVHGLALPLFDANSACLGSIAVATPAARMGPDQRQKTLAALVKAAAEITRAWGGQLPPGLETLWRDVA</sequence>
<dbReference type="Pfam" id="PF01614">
    <property type="entry name" value="IclR_C"/>
    <property type="match status" value="1"/>
</dbReference>
<evidence type="ECO:0000313" key="6">
    <source>
        <dbReference type="EMBL" id="MDQ2066526.1"/>
    </source>
</evidence>
<dbReference type="InterPro" id="IPR050707">
    <property type="entry name" value="HTH_MetabolicPath_Reg"/>
</dbReference>
<evidence type="ECO:0000256" key="3">
    <source>
        <dbReference type="ARBA" id="ARBA00023163"/>
    </source>
</evidence>
<dbReference type="RefSeq" id="WP_306680222.1">
    <property type="nucleotide sequence ID" value="NZ_JAVDBT010000007.1"/>
</dbReference>
<evidence type="ECO:0000259" key="4">
    <source>
        <dbReference type="PROSITE" id="PS51077"/>
    </source>
</evidence>
<evidence type="ECO:0000313" key="7">
    <source>
        <dbReference type="Proteomes" id="UP001239680"/>
    </source>
</evidence>
<keyword evidence="3" id="KW-0804">Transcription</keyword>
<dbReference type="InterPro" id="IPR036390">
    <property type="entry name" value="WH_DNA-bd_sf"/>
</dbReference>
<evidence type="ECO:0000259" key="5">
    <source>
        <dbReference type="PROSITE" id="PS51078"/>
    </source>
</evidence>
<dbReference type="Pfam" id="PF09339">
    <property type="entry name" value="HTH_IclR"/>
    <property type="match status" value="1"/>
</dbReference>
<accession>A0ABU0VXQ2</accession>
<organism evidence="6 7">
    <name type="scientific">Pseudogemmobacter lacusdianii</name>
    <dbReference type="NCBI Taxonomy" id="3069608"/>
    <lineage>
        <taxon>Bacteria</taxon>
        <taxon>Pseudomonadati</taxon>
        <taxon>Pseudomonadota</taxon>
        <taxon>Alphaproteobacteria</taxon>
        <taxon>Rhodobacterales</taxon>
        <taxon>Paracoccaceae</taxon>
        <taxon>Pseudogemmobacter</taxon>
    </lineage>
</organism>
<dbReference type="SMART" id="SM00346">
    <property type="entry name" value="HTH_ICLR"/>
    <property type="match status" value="1"/>
</dbReference>
<feature type="domain" description="IclR-ED" evidence="5">
    <location>
        <begin position="64"/>
        <end position="247"/>
    </location>
</feature>
<dbReference type="PROSITE" id="PS51078">
    <property type="entry name" value="ICLR_ED"/>
    <property type="match status" value="1"/>
</dbReference>